<accession>A0A8T8WTH4</accession>
<dbReference type="EMBL" id="KZ824818">
    <property type="protein sequence ID" value="RAH79145.1"/>
    <property type="molecule type" value="Genomic_DNA"/>
</dbReference>
<dbReference type="RefSeq" id="XP_025525039.1">
    <property type="nucleotide sequence ID" value="XM_025673836.1"/>
</dbReference>
<reference evidence="2 3" key="1">
    <citation type="submission" date="2018-02" db="EMBL/GenBank/DDBJ databases">
        <title>The genomes of Aspergillus section Nigri reveals drivers in fungal speciation.</title>
        <authorList>
            <consortium name="DOE Joint Genome Institute"/>
            <person name="Vesth T.C."/>
            <person name="Nybo J."/>
            <person name="Theobald S."/>
            <person name="Brandl J."/>
            <person name="Frisvad J.C."/>
            <person name="Nielsen K.F."/>
            <person name="Lyhne E.K."/>
            <person name="Kogle M.E."/>
            <person name="Kuo A."/>
            <person name="Riley R."/>
            <person name="Clum A."/>
            <person name="Nolan M."/>
            <person name="Lipzen A."/>
            <person name="Salamov A."/>
            <person name="Henrissat B."/>
            <person name="Wiebenga A."/>
            <person name="De vries R.P."/>
            <person name="Grigoriev I.V."/>
            <person name="Mortensen U.H."/>
            <person name="Andersen M.R."/>
            <person name="Baker S.E."/>
        </authorList>
    </citation>
    <scope>NUCLEOTIDE SEQUENCE [LARGE SCALE GENOMIC DNA]</scope>
    <source>
        <strain evidence="2 3">CBS 114.51</strain>
    </source>
</reference>
<dbReference type="InterPro" id="IPR056693">
    <property type="entry name" value="DUF7791"/>
</dbReference>
<evidence type="ECO:0000313" key="3">
    <source>
        <dbReference type="Proteomes" id="UP000249497"/>
    </source>
</evidence>
<sequence length="494" mass="56144">MKPILDKEWRYAIASMKMVLVARFPWSLSRFSFLEKYLKDPNFAYTLRLDTEVEGEEKLLARLEQTKALINRQCRGLLEVSHRRVTRETTVTFAHRSIPELLIQEPRFTQYQAFPDGCDALDALSQMLLADLTCHATYNRLQRRTMKIWHQCVRITPSTREVSCETIWAYPMAGLLPQFRIPYELWTDVLNVHQLLNALGRLDQTPRRSKKIAEFLIAVARAIEYTLPSEFDFRLSFPPVPLPVPYPREKNPEVIVGVKVLFQILAACNGIIWPECQDALGQKIPFNTLACNVIIATQAEQPHLTWGLIASLKTFLSRGFSLASPAELDDAVNLSHWECFLAEALAHTPDFPKLRRLFPLFHLFLLCGGDARVNFKIRLEAQPSRAQSQSNPPRGALGLVAGAGEESKENIYHFRHLESVATLGALRDRLGDEFSLEDVSRSLAPPEEAPTLHELVVLRLAELSPEEQASRTAGLKTRVERMLTVESIEEAPRL</sequence>
<proteinExistence type="predicted"/>
<keyword evidence="3" id="KW-1185">Reference proteome</keyword>
<organism evidence="2 3">
    <name type="scientific">Aspergillus japonicus CBS 114.51</name>
    <dbReference type="NCBI Taxonomy" id="1448312"/>
    <lineage>
        <taxon>Eukaryota</taxon>
        <taxon>Fungi</taxon>
        <taxon>Dikarya</taxon>
        <taxon>Ascomycota</taxon>
        <taxon>Pezizomycotina</taxon>
        <taxon>Eurotiomycetes</taxon>
        <taxon>Eurotiomycetidae</taxon>
        <taxon>Eurotiales</taxon>
        <taxon>Aspergillaceae</taxon>
        <taxon>Aspergillus</taxon>
        <taxon>Aspergillus subgen. Circumdati</taxon>
    </lineage>
</organism>
<name>A0A8T8WTH4_ASPJA</name>
<dbReference type="AlphaFoldDB" id="A0A8T8WTH4"/>
<evidence type="ECO:0000313" key="2">
    <source>
        <dbReference type="EMBL" id="RAH79145.1"/>
    </source>
</evidence>
<dbReference type="Proteomes" id="UP000249497">
    <property type="component" value="Unassembled WGS sequence"/>
</dbReference>
<feature type="domain" description="DUF7791" evidence="1">
    <location>
        <begin position="19"/>
        <end position="102"/>
    </location>
</feature>
<protein>
    <recommendedName>
        <fullName evidence="1">DUF7791 domain-containing protein</fullName>
    </recommendedName>
</protein>
<evidence type="ECO:0000259" key="1">
    <source>
        <dbReference type="Pfam" id="PF25053"/>
    </source>
</evidence>
<dbReference type="Pfam" id="PF25053">
    <property type="entry name" value="DUF7791"/>
    <property type="match status" value="1"/>
</dbReference>
<dbReference type="GeneID" id="37177528"/>
<gene>
    <name evidence="2" type="ORF">BO86DRAFT_402169</name>
</gene>